<dbReference type="InterPro" id="IPR039554">
    <property type="entry name" value="HigA2-like_HTH"/>
</dbReference>
<sequence>MTGPTPSSGNVFADLGFDDEEASLLAVKSRLLSALASYTAEFDTQSEAAAALGVSQPRVSEITNGRLSKFTADLLIKLCHRAGVEVRVDTGRPAAA</sequence>
<dbReference type="RefSeq" id="WP_311663004.1">
    <property type="nucleotide sequence ID" value="NZ_JAVRHT010000015.1"/>
</dbReference>
<dbReference type="Proteomes" id="UP001267426">
    <property type="component" value="Unassembled WGS sequence"/>
</dbReference>
<dbReference type="Pfam" id="PF13744">
    <property type="entry name" value="HTH_37"/>
    <property type="match status" value="1"/>
</dbReference>
<dbReference type="Gene3D" id="1.10.260.40">
    <property type="entry name" value="lambda repressor-like DNA-binding domains"/>
    <property type="match status" value="1"/>
</dbReference>
<keyword evidence="3" id="KW-1185">Reference proteome</keyword>
<dbReference type="EMBL" id="JAVRHT010000015">
    <property type="protein sequence ID" value="MDT0631662.1"/>
    <property type="molecule type" value="Genomic_DNA"/>
</dbReference>
<dbReference type="InterPro" id="IPR001387">
    <property type="entry name" value="Cro/C1-type_HTH"/>
</dbReference>
<dbReference type="PROSITE" id="PS50943">
    <property type="entry name" value="HTH_CROC1"/>
    <property type="match status" value="1"/>
</dbReference>
<feature type="domain" description="HTH cro/C1-type" evidence="1">
    <location>
        <begin position="44"/>
        <end position="80"/>
    </location>
</feature>
<organism evidence="2 3">
    <name type="scientific">Rubrivirga litoralis</name>
    <dbReference type="NCBI Taxonomy" id="3075598"/>
    <lineage>
        <taxon>Bacteria</taxon>
        <taxon>Pseudomonadati</taxon>
        <taxon>Rhodothermota</taxon>
        <taxon>Rhodothermia</taxon>
        <taxon>Rhodothermales</taxon>
        <taxon>Rubricoccaceae</taxon>
        <taxon>Rubrivirga</taxon>
    </lineage>
</organism>
<reference evidence="2 3" key="1">
    <citation type="submission" date="2023-09" db="EMBL/GenBank/DDBJ databases">
        <authorList>
            <person name="Rey-Velasco X."/>
        </authorList>
    </citation>
    <scope>NUCLEOTIDE SEQUENCE [LARGE SCALE GENOMIC DNA]</scope>
    <source>
        <strain evidence="2 3">F394</strain>
    </source>
</reference>
<dbReference type="InterPro" id="IPR010982">
    <property type="entry name" value="Lambda_DNA-bd_dom_sf"/>
</dbReference>
<dbReference type="SUPFAM" id="SSF47413">
    <property type="entry name" value="lambda repressor-like DNA-binding domains"/>
    <property type="match status" value="1"/>
</dbReference>
<dbReference type="CDD" id="cd00093">
    <property type="entry name" value="HTH_XRE"/>
    <property type="match status" value="1"/>
</dbReference>
<gene>
    <name evidence="2" type="ORF">RM540_07850</name>
</gene>
<comment type="caution">
    <text evidence="2">The sequence shown here is derived from an EMBL/GenBank/DDBJ whole genome shotgun (WGS) entry which is preliminary data.</text>
</comment>
<proteinExistence type="predicted"/>
<protein>
    <submittedName>
        <fullName evidence="2">Helix-turn-helix transcriptional regulator</fullName>
    </submittedName>
</protein>
<name>A0ABU3BQV5_9BACT</name>
<evidence type="ECO:0000313" key="2">
    <source>
        <dbReference type="EMBL" id="MDT0631662.1"/>
    </source>
</evidence>
<evidence type="ECO:0000259" key="1">
    <source>
        <dbReference type="PROSITE" id="PS50943"/>
    </source>
</evidence>
<accession>A0ABU3BQV5</accession>
<evidence type="ECO:0000313" key="3">
    <source>
        <dbReference type="Proteomes" id="UP001267426"/>
    </source>
</evidence>